<gene>
    <name evidence="6" type="ORF">DI579_00515</name>
</gene>
<dbReference type="RefSeq" id="WP_303678533.1">
    <property type="nucleotide sequence ID" value="NZ_CAKZIO010000003.1"/>
</dbReference>
<dbReference type="Proteomes" id="UP000248606">
    <property type="component" value="Unassembled WGS sequence"/>
</dbReference>
<comment type="similarity">
    <text evidence="2">Belongs to the RmuC family.</text>
</comment>
<reference evidence="6 7" key="1">
    <citation type="submission" date="2017-08" db="EMBL/GenBank/DDBJ databases">
        <title>Infants hospitalized years apart are colonized by the same room-sourced microbial strains.</title>
        <authorList>
            <person name="Brooks B."/>
            <person name="Olm M.R."/>
            <person name="Firek B.A."/>
            <person name="Baker R."/>
            <person name="Thomas B.C."/>
            <person name="Morowitz M.J."/>
            <person name="Banfield J.F."/>
        </authorList>
    </citation>
    <scope>NUCLEOTIDE SEQUENCE [LARGE SCALE GENOMIC DNA]</scope>
    <source>
        <strain evidence="6">S2_006_000_R1_57</strain>
    </source>
</reference>
<dbReference type="InterPro" id="IPR003798">
    <property type="entry name" value="DNA_recombination_RmuC"/>
</dbReference>
<evidence type="ECO:0000313" key="6">
    <source>
        <dbReference type="EMBL" id="PZP89695.1"/>
    </source>
</evidence>
<protein>
    <submittedName>
        <fullName evidence="6">DNA recombination protein RmuC</fullName>
    </submittedName>
</protein>
<dbReference type="PANTHER" id="PTHR30563">
    <property type="entry name" value="DNA RECOMBINATION PROTEIN RMUC"/>
    <property type="match status" value="1"/>
</dbReference>
<keyword evidence="4" id="KW-0233">DNA recombination</keyword>
<keyword evidence="5" id="KW-0472">Membrane</keyword>
<keyword evidence="3" id="KW-0175">Coiled coil</keyword>
<keyword evidence="5" id="KW-0812">Transmembrane</keyword>
<sequence>MNVLAIIGLIAAGLVLGFIIGWLARGNSRATRRDIAQQAALSREMMQRQSDSVSDIVLPVISPLEKSLQGFSLHMEQLEQNHLREFSQLTESVVAMQRSSRILSEETGRLSSALRSPNIRGRWGEMQLERVVELSGMAKHCDFSPQHHVHGSNGVQRPDLVIHLSGQRTIVVDAKVPFDSYLTAVNAADRSTQQKAQRACAKAVRTHVDALAKKSYWEAFSSTPEFVVMFLPSDPFLDTVLQEDPSILDYAFSQNVILSTPTTLIALLKTVALTWQHDTITQEAKEIQKLGYELYQRLGTVIQHFTTLGAQLEKAVDSYNSALGSVESRLVVTARKLENYGISPASVVISPEEIDSSPRAVSNKWVSSR</sequence>
<evidence type="ECO:0000256" key="1">
    <source>
        <dbReference type="ARBA" id="ARBA00003416"/>
    </source>
</evidence>
<dbReference type="PANTHER" id="PTHR30563:SF0">
    <property type="entry name" value="DNA RECOMBINATION PROTEIN RMUC"/>
    <property type="match status" value="1"/>
</dbReference>
<keyword evidence="5" id="KW-1133">Transmembrane helix</keyword>
<accession>A0A2W5IC46</accession>
<evidence type="ECO:0000256" key="2">
    <source>
        <dbReference type="ARBA" id="ARBA00009840"/>
    </source>
</evidence>
<proteinExistence type="inferred from homology"/>
<organism evidence="6 7">
    <name type="scientific">Lawsonella clevelandensis</name>
    <dbReference type="NCBI Taxonomy" id="1528099"/>
    <lineage>
        <taxon>Bacteria</taxon>
        <taxon>Bacillati</taxon>
        <taxon>Actinomycetota</taxon>
        <taxon>Actinomycetes</taxon>
        <taxon>Mycobacteriales</taxon>
        <taxon>Lawsonellaceae</taxon>
        <taxon>Lawsonella</taxon>
    </lineage>
</organism>
<dbReference type="GO" id="GO:0006310">
    <property type="term" value="P:DNA recombination"/>
    <property type="evidence" value="ECO:0007669"/>
    <property type="project" value="UniProtKB-KW"/>
</dbReference>
<feature type="transmembrane region" description="Helical" evidence="5">
    <location>
        <begin position="6"/>
        <end position="24"/>
    </location>
</feature>
<evidence type="ECO:0000256" key="4">
    <source>
        <dbReference type="ARBA" id="ARBA00023172"/>
    </source>
</evidence>
<evidence type="ECO:0000256" key="3">
    <source>
        <dbReference type="ARBA" id="ARBA00023054"/>
    </source>
</evidence>
<evidence type="ECO:0000313" key="7">
    <source>
        <dbReference type="Proteomes" id="UP000248606"/>
    </source>
</evidence>
<dbReference type="Pfam" id="PF02646">
    <property type="entry name" value="RmuC"/>
    <property type="match status" value="1"/>
</dbReference>
<dbReference type="EMBL" id="QFOZ01000001">
    <property type="protein sequence ID" value="PZP89695.1"/>
    <property type="molecule type" value="Genomic_DNA"/>
</dbReference>
<comment type="caution">
    <text evidence="6">The sequence shown here is derived from an EMBL/GenBank/DDBJ whole genome shotgun (WGS) entry which is preliminary data.</text>
</comment>
<comment type="function">
    <text evidence="1">Involved in DNA recombination.</text>
</comment>
<dbReference type="AlphaFoldDB" id="A0A2W5IC46"/>
<evidence type="ECO:0000256" key="5">
    <source>
        <dbReference type="SAM" id="Phobius"/>
    </source>
</evidence>
<name>A0A2W5IC46_9ACTN</name>